<proteinExistence type="predicted"/>
<feature type="transmembrane region" description="Helical" evidence="6">
    <location>
        <begin position="109"/>
        <end position="131"/>
    </location>
</feature>
<dbReference type="PANTHER" id="PTHR23501">
    <property type="entry name" value="MAJOR FACILITATOR SUPERFAMILY"/>
    <property type="match status" value="1"/>
</dbReference>
<feature type="compositionally biased region" description="Basic and acidic residues" evidence="5">
    <location>
        <begin position="77"/>
        <end position="88"/>
    </location>
</feature>
<evidence type="ECO:0000256" key="6">
    <source>
        <dbReference type="SAM" id="Phobius"/>
    </source>
</evidence>
<keyword evidence="2 6" id="KW-0812">Transmembrane</keyword>
<dbReference type="HOGENOM" id="CLU_1026849_0_0_1"/>
<name>H6BL50_EXODN</name>
<dbReference type="InParanoid" id="H6BL50"/>
<evidence type="ECO:0000313" key="7">
    <source>
        <dbReference type="EMBL" id="EHY52798.1"/>
    </source>
</evidence>
<dbReference type="RefSeq" id="XP_009153259.1">
    <property type="nucleotide sequence ID" value="XM_009155011.1"/>
</dbReference>
<dbReference type="GeneID" id="20305644"/>
<reference evidence="7" key="1">
    <citation type="submission" date="2011-07" db="EMBL/GenBank/DDBJ databases">
        <title>The Genome Sequence of Exophiala (Wangiella) dermatitidis NIH/UT8656.</title>
        <authorList>
            <consortium name="The Broad Institute Genome Sequencing Platform"/>
            <person name="Cuomo C."/>
            <person name="Wang Z."/>
            <person name="Hunicke-Smith S."/>
            <person name="Szanislo P.J."/>
            <person name="Earl A."/>
            <person name="Young S.K."/>
            <person name="Zeng Q."/>
            <person name="Gargeya S."/>
            <person name="Fitzgerald M."/>
            <person name="Haas B."/>
            <person name="Abouelleil A."/>
            <person name="Alvarado L."/>
            <person name="Arachchi H.M."/>
            <person name="Berlin A."/>
            <person name="Brown A."/>
            <person name="Chapman S.B."/>
            <person name="Chen Z."/>
            <person name="Dunbar C."/>
            <person name="Freedman E."/>
            <person name="Gearin G."/>
            <person name="Gellesch M."/>
            <person name="Goldberg J."/>
            <person name="Griggs A."/>
            <person name="Gujja S."/>
            <person name="Heiman D."/>
            <person name="Howarth C."/>
            <person name="Larson L."/>
            <person name="Lui A."/>
            <person name="MacDonald P.J.P."/>
            <person name="Montmayeur A."/>
            <person name="Murphy C."/>
            <person name="Neiman D."/>
            <person name="Pearson M."/>
            <person name="Priest M."/>
            <person name="Roberts A."/>
            <person name="Saif S."/>
            <person name="Shea T."/>
            <person name="Shenoy N."/>
            <person name="Sisk P."/>
            <person name="Stolte C."/>
            <person name="Sykes S."/>
            <person name="Wortman J."/>
            <person name="Nusbaum C."/>
            <person name="Birren B."/>
        </authorList>
    </citation>
    <scope>NUCLEOTIDE SEQUENCE</scope>
    <source>
        <strain evidence="7">NIH/UT8656</strain>
    </source>
</reference>
<comment type="subcellular location">
    <subcellularLocation>
        <location evidence="1">Membrane</location>
        <topology evidence="1">Multi-pass membrane protein</topology>
    </subcellularLocation>
</comment>
<dbReference type="GO" id="GO:0022857">
    <property type="term" value="F:transmembrane transporter activity"/>
    <property type="evidence" value="ECO:0007669"/>
    <property type="project" value="TreeGrafter"/>
</dbReference>
<feature type="region of interest" description="Disordered" evidence="5">
    <location>
        <begin position="1"/>
        <end position="88"/>
    </location>
</feature>
<evidence type="ECO:0000256" key="2">
    <source>
        <dbReference type="ARBA" id="ARBA00022692"/>
    </source>
</evidence>
<feature type="transmembrane region" description="Helical" evidence="6">
    <location>
        <begin position="236"/>
        <end position="258"/>
    </location>
</feature>
<dbReference type="Proteomes" id="UP000007304">
    <property type="component" value="Unassembled WGS sequence"/>
</dbReference>
<organism evidence="7 8">
    <name type="scientific">Exophiala dermatitidis (strain ATCC 34100 / CBS 525.76 / NIH/UT8656)</name>
    <name type="common">Black yeast</name>
    <name type="synonym">Wangiella dermatitidis</name>
    <dbReference type="NCBI Taxonomy" id="858893"/>
    <lineage>
        <taxon>Eukaryota</taxon>
        <taxon>Fungi</taxon>
        <taxon>Dikarya</taxon>
        <taxon>Ascomycota</taxon>
        <taxon>Pezizomycotina</taxon>
        <taxon>Eurotiomycetes</taxon>
        <taxon>Chaetothyriomycetidae</taxon>
        <taxon>Chaetothyriales</taxon>
        <taxon>Herpotrichiellaceae</taxon>
        <taxon>Exophiala</taxon>
    </lineage>
</organism>
<keyword evidence="3 6" id="KW-1133">Transmembrane helix</keyword>
<evidence type="ECO:0000313" key="8">
    <source>
        <dbReference type="Proteomes" id="UP000007304"/>
    </source>
</evidence>
<dbReference type="GO" id="GO:0005886">
    <property type="term" value="C:plasma membrane"/>
    <property type="evidence" value="ECO:0007669"/>
    <property type="project" value="TreeGrafter"/>
</dbReference>
<feature type="transmembrane region" description="Helical" evidence="6">
    <location>
        <begin position="203"/>
        <end position="224"/>
    </location>
</feature>
<evidence type="ECO:0000256" key="3">
    <source>
        <dbReference type="ARBA" id="ARBA00022989"/>
    </source>
</evidence>
<accession>H6BL50</accession>
<dbReference type="PANTHER" id="PTHR23501:SF3">
    <property type="entry name" value="MAJOR FACILITATOR SUPERFAMILY (MFS) PROFILE DOMAIN-CONTAINING PROTEIN"/>
    <property type="match status" value="1"/>
</dbReference>
<protein>
    <submittedName>
        <fullName evidence="7">MFS transporter, SIT family, siderophore-iron:H+ symporter</fullName>
    </submittedName>
</protein>
<dbReference type="eggNOG" id="KOG0254">
    <property type="taxonomic scope" value="Eukaryota"/>
</dbReference>
<dbReference type="AlphaFoldDB" id="H6BL50"/>
<feature type="compositionally biased region" description="Gly residues" evidence="5">
    <location>
        <begin position="1"/>
        <end position="10"/>
    </location>
</feature>
<sequence>MASQGCGPGAPGIDNHKYHAPESIRSQPGHGLGPDQGKTNDADIPGSATTDSHAGTDYTDQKIAHKEASVPAVASSDHSDDEKLVDPNEQRGVQLAEAMTTVWTTRDLIMAYVFIWIIEFILGFSSGIKFVPDALLNRNSKHHLQSDRWNFQTALCQNYGYLGPPISFHIDGDIHHFFYNVGYNGIDFAMTIFIADTSKLRNWAFMIAFASSPWLAVTWCYGPAADSILKTIGFRWEFGIWAIVLPITCAPLYLLFVYNQRKAKKMGLIPD</sequence>
<evidence type="ECO:0000256" key="4">
    <source>
        <dbReference type="ARBA" id="ARBA00023136"/>
    </source>
</evidence>
<feature type="compositionally biased region" description="Basic and acidic residues" evidence="5">
    <location>
        <begin position="59"/>
        <end position="68"/>
    </location>
</feature>
<keyword evidence="4 6" id="KW-0472">Membrane</keyword>
<evidence type="ECO:0000256" key="5">
    <source>
        <dbReference type="SAM" id="MobiDB-lite"/>
    </source>
</evidence>
<dbReference type="VEuPathDB" id="FungiDB:HMPREF1120_01005"/>
<evidence type="ECO:0000256" key="1">
    <source>
        <dbReference type="ARBA" id="ARBA00004141"/>
    </source>
</evidence>
<keyword evidence="8" id="KW-1185">Reference proteome</keyword>
<gene>
    <name evidence="7" type="ORF">HMPREF1120_01005</name>
</gene>
<dbReference type="EMBL" id="JH226130">
    <property type="protein sequence ID" value="EHY52798.1"/>
    <property type="molecule type" value="Genomic_DNA"/>
</dbReference>